<keyword evidence="10 12" id="KW-0472">Membrane</keyword>
<dbReference type="PRINTS" id="PR00344">
    <property type="entry name" value="BCTRLSENSOR"/>
</dbReference>
<dbReference type="InterPro" id="IPR036890">
    <property type="entry name" value="HATPase_C_sf"/>
</dbReference>
<dbReference type="EC" id="2.7.13.3" evidence="3"/>
<dbReference type="RefSeq" id="WP_251945159.1">
    <property type="nucleotide sequence ID" value="NZ_JAMRYM010000029.1"/>
</dbReference>
<comment type="caution">
    <text evidence="14">The sequence shown here is derived from an EMBL/GenBank/DDBJ whole genome shotgun (WGS) entry which is preliminary data.</text>
</comment>
<dbReference type="CDD" id="cd00082">
    <property type="entry name" value="HisKA"/>
    <property type="match status" value="1"/>
</dbReference>
<evidence type="ECO:0000313" key="15">
    <source>
        <dbReference type="Proteomes" id="UP001155240"/>
    </source>
</evidence>
<accession>A0A9X2DXN7</accession>
<dbReference type="PANTHER" id="PTHR45436">
    <property type="entry name" value="SENSOR HISTIDINE KINASE YKOH"/>
    <property type="match status" value="1"/>
</dbReference>
<keyword evidence="4" id="KW-0597">Phosphoprotein</keyword>
<dbReference type="InterPro" id="IPR003594">
    <property type="entry name" value="HATPase_dom"/>
</dbReference>
<dbReference type="PANTHER" id="PTHR45436:SF5">
    <property type="entry name" value="SENSOR HISTIDINE KINASE TRCS"/>
    <property type="match status" value="1"/>
</dbReference>
<evidence type="ECO:0000256" key="6">
    <source>
        <dbReference type="ARBA" id="ARBA00022692"/>
    </source>
</evidence>
<evidence type="ECO:0000256" key="2">
    <source>
        <dbReference type="ARBA" id="ARBA00004236"/>
    </source>
</evidence>
<dbReference type="InterPro" id="IPR005467">
    <property type="entry name" value="His_kinase_dom"/>
</dbReference>
<sequence>MIFRRTLLRLTITYSAIVLILLAAFAIGVYSYVTSAFDFDAVAEVPSSGDVAEQGFATLRTALLVCYAVLVVVVPALSFVMARRALAPIRASYDAQQRLVDDASHEFRTPLAVVQGELELALLRERTPAEYRDAIGGSLDVIQHLITLTGDLLLLARGTRQEIRDSFEIVPITSIIGAALNTLDGPDRAGPVISIEADTPAAVRGSADLLARAAANLLQNALTATPADGRITITARADAQHAWIDVHDTGIGMTPEQLYHARERFWRADRSRASRGHGIGLSLVTAIADAHDGRLNMRSQPGHGTTATLELPRADQPSSRL</sequence>
<reference evidence="14" key="1">
    <citation type="submission" date="2022-06" db="EMBL/GenBank/DDBJ databases">
        <title>Whole genome shotgun sequencing (WGS) of Rathayibacter sp. ZW T2_19, isolated from stored onions (Allium cepa).</title>
        <authorList>
            <person name="Stoll D.A."/>
            <person name="Huch M."/>
        </authorList>
    </citation>
    <scope>NUCLEOTIDE SEQUENCE</scope>
    <source>
        <strain evidence="14">ZW T2_19</strain>
    </source>
</reference>
<dbReference type="AlphaFoldDB" id="A0A9X2DXN7"/>
<dbReference type="Gene3D" id="3.30.565.10">
    <property type="entry name" value="Histidine kinase-like ATPase, C-terminal domain"/>
    <property type="match status" value="1"/>
</dbReference>
<dbReference type="InterPro" id="IPR050428">
    <property type="entry name" value="TCS_sensor_his_kinase"/>
</dbReference>
<name>A0A9X2DXN7_9MICO</name>
<keyword evidence="6 12" id="KW-0812">Transmembrane</keyword>
<feature type="region of interest" description="Disordered" evidence="11">
    <location>
        <begin position="294"/>
        <end position="321"/>
    </location>
</feature>
<dbReference type="Pfam" id="PF00512">
    <property type="entry name" value="HisKA"/>
    <property type="match status" value="1"/>
</dbReference>
<dbReference type="Proteomes" id="UP001155240">
    <property type="component" value="Unassembled WGS sequence"/>
</dbReference>
<evidence type="ECO:0000256" key="9">
    <source>
        <dbReference type="ARBA" id="ARBA00023012"/>
    </source>
</evidence>
<evidence type="ECO:0000256" key="1">
    <source>
        <dbReference type="ARBA" id="ARBA00000085"/>
    </source>
</evidence>
<evidence type="ECO:0000259" key="13">
    <source>
        <dbReference type="PROSITE" id="PS50109"/>
    </source>
</evidence>
<feature type="domain" description="Histidine kinase" evidence="13">
    <location>
        <begin position="102"/>
        <end position="315"/>
    </location>
</feature>
<dbReference type="Pfam" id="PF02518">
    <property type="entry name" value="HATPase_c"/>
    <property type="match status" value="1"/>
</dbReference>
<gene>
    <name evidence="14" type="ORF">NB037_08670</name>
</gene>
<dbReference type="PROSITE" id="PS50109">
    <property type="entry name" value="HIS_KIN"/>
    <property type="match status" value="1"/>
</dbReference>
<evidence type="ECO:0000256" key="4">
    <source>
        <dbReference type="ARBA" id="ARBA00022553"/>
    </source>
</evidence>
<dbReference type="SUPFAM" id="SSF47384">
    <property type="entry name" value="Homodimeric domain of signal transducing histidine kinase"/>
    <property type="match status" value="1"/>
</dbReference>
<evidence type="ECO:0000256" key="7">
    <source>
        <dbReference type="ARBA" id="ARBA00022777"/>
    </source>
</evidence>
<evidence type="ECO:0000256" key="5">
    <source>
        <dbReference type="ARBA" id="ARBA00022679"/>
    </source>
</evidence>
<evidence type="ECO:0000256" key="3">
    <source>
        <dbReference type="ARBA" id="ARBA00012438"/>
    </source>
</evidence>
<dbReference type="GO" id="GO:0000155">
    <property type="term" value="F:phosphorelay sensor kinase activity"/>
    <property type="evidence" value="ECO:0007669"/>
    <property type="project" value="InterPro"/>
</dbReference>
<dbReference type="SMART" id="SM00387">
    <property type="entry name" value="HATPase_c"/>
    <property type="match status" value="1"/>
</dbReference>
<comment type="subcellular location">
    <subcellularLocation>
        <location evidence="2">Cell membrane</location>
    </subcellularLocation>
</comment>
<dbReference type="SMART" id="SM00388">
    <property type="entry name" value="HisKA"/>
    <property type="match status" value="1"/>
</dbReference>
<keyword evidence="7 14" id="KW-0418">Kinase</keyword>
<evidence type="ECO:0000256" key="11">
    <source>
        <dbReference type="SAM" id="MobiDB-lite"/>
    </source>
</evidence>
<organism evidence="14 15">
    <name type="scientific">Rathayibacter rubneri</name>
    <dbReference type="NCBI Taxonomy" id="2950106"/>
    <lineage>
        <taxon>Bacteria</taxon>
        <taxon>Bacillati</taxon>
        <taxon>Actinomycetota</taxon>
        <taxon>Actinomycetes</taxon>
        <taxon>Micrococcales</taxon>
        <taxon>Microbacteriaceae</taxon>
        <taxon>Rathayibacter</taxon>
    </lineage>
</organism>
<feature type="compositionally biased region" description="Polar residues" evidence="11">
    <location>
        <begin position="297"/>
        <end position="308"/>
    </location>
</feature>
<dbReference type="InterPro" id="IPR036097">
    <property type="entry name" value="HisK_dim/P_sf"/>
</dbReference>
<comment type="catalytic activity">
    <reaction evidence="1">
        <text>ATP + protein L-histidine = ADP + protein N-phospho-L-histidine.</text>
        <dbReference type="EC" id="2.7.13.3"/>
    </reaction>
</comment>
<protein>
    <recommendedName>
        <fullName evidence="3">histidine kinase</fullName>
        <ecNumber evidence="3">2.7.13.3</ecNumber>
    </recommendedName>
</protein>
<feature type="transmembrane region" description="Helical" evidence="12">
    <location>
        <begin position="12"/>
        <end position="33"/>
    </location>
</feature>
<dbReference type="InterPro" id="IPR003661">
    <property type="entry name" value="HisK_dim/P_dom"/>
</dbReference>
<dbReference type="InterPro" id="IPR004358">
    <property type="entry name" value="Sig_transdc_His_kin-like_C"/>
</dbReference>
<dbReference type="Gene3D" id="1.10.287.130">
    <property type="match status" value="1"/>
</dbReference>
<keyword evidence="15" id="KW-1185">Reference proteome</keyword>
<evidence type="ECO:0000256" key="8">
    <source>
        <dbReference type="ARBA" id="ARBA00022989"/>
    </source>
</evidence>
<evidence type="ECO:0000256" key="10">
    <source>
        <dbReference type="ARBA" id="ARBA00023136"/>
    </source>
</evidence>
<evidence type="ECO:0000256" key="12">
    <source>
        <dbReference type="SAM" id="Phobius"/>
    </source>
</evidence>
<keyword evidence="9" id="KW-0902">Two-component regulatory system</keyword>
<keyword evidence="5" id="KW-0808">Transferase</keyword>
<dbReference type="EMBL" id="JAMRYM010000029">
    <property type="protein sequence ID" value="MCM6762488.1"/>
    <property type="molecule type" value="Genomic_DNA"/>
</dbReference>
<dbReference type="GO" id="GO:0005886">
    <property type="term" value="C:plasma membrane"/>
    <property type="evidence" value="ECO:0007669"/>
    <property type="project" value="UniProtKB-SubCell"/>
</dbReference>
<keyword evidence="8 12" id="KW-1133">Transmembrane helix</keyword>
<feature type="transmembrane region" description="Helical" evidence="12">
    <location>
        <begin position="62"/>
        <end position="82"/>
    </location>
</feature>
<dbReference type="SUPFAM" id="SSF55874">
    <property type="entry name" value="ATPase domain of HSP90 chaperone/DNA topoisomerase II/histidine kinase"/>
    <property type="match status" value="1"/>
</dbReference>
<evidence type="ECO:0000313" key="14">
    <source>
        <dbReference type="EMBL" id="MCM6762488.1"/>
    </source>
</evidence>
<proteinExistence type="predicted"/>